<feature type="active site" description="Nucleophile" evidence="2">
    <location>
        <position position="13"/>
    </location>
</feature>
<evidence type="ECO:0000256" key="1">
    <source>
        <dbReference type="PIRNR" id="PIRNR006386"/>
    </source>
</evidence>
<gene>
    <name evidence="4" type="ORF">CO666_11075</name>
</gene>
<dbReference type="RefSeq" id="WP_097612111.1">
    <property type="nucleotide sequence ID" value="NZ_NWSV01000005.1"/>
</dbReference>
<dbReference type="GO" id="GO:0018845">
    <property type="term" value="F:2-hydroxychromene-2-carboxylate isomerase activity"/>
    <property type="evidence" value="ECO:0007669"/>
    <property type="project" value="UniProtKB-UniRule"/>
</dbReference>
<keyword evidence="1 4" id="KW-0413">Isomerase</keyword>
<dbReference type="InterPro" id="IPR001853">
    <property type="entry name" value="DSBA-like_thioredoxin_dom"/>
</dbReference>
<dbReference type="PIRSF" id="PIRSF006386">
    <property type="entry name" value="HCCAis_GSTk"/>
    <property type="match status" value="1"/>
</dbReference>
<evidence type="ECO:0000259" key="3">
    <source>
        <dbReference type="Pfam" id="PF01323"/>
    </source>
</evidence>
<dbReference type="PANTHER" id="PTHR42943">
    <property type="entry name" value="GLUTATHIONE S-TRANSFERASE KAPPA"/>
    <property type="match status" value="1"/>
</dbReference>
<dbReference type="Proteomes" id="UP000220768">
    <property type="component" value="Unassembled WGS sequence"/>
</dbReference>
<dbReference type="SUPFAM" id="SSF52833">
    <property type="entry name" value="Thioredoxin-like"/>
    <property type="match status" value="1"/>
</dbReference>
<dbReference type="InterPro" id="IPR014440">
    <property type="entry name" value="HCCAis_GSTk"/>
</dbReference>
<protein>
    <recommendedName>
        <fullName evidence="1">2-hydroxychromene-2-carboxylate isomerase</fullName>
        <ecNumber evidence="1">5.99.1.4</ecNumber>
    </recommendedName>
</protein>
<dbReference type="Gene3D" id="3.40.30.10">
    <property type="entry name" value="Glutaredoxin"/>
    <property type="match status" value="1"/>
</dbReference>
<sequence>MAKTIDYFFGIGSPWAYIGLQPFKALAAQHDAKIRPYVIPLIEDNGAIYSRNRPEARRAYWTKDLKRWAALRGKVLNFENRAALSDPTPAGLLVIAAIENGADWLKLTGALQEAFWTRGEDIGKLEVRQAIANAAGLNAAELEAFAGGPAAQSIWTSNIETARAAGVFGLPTFRFEDELYWGQDSLPFLERHLNGERLVA</sequence>
<dbReference type="InterPro" id="IPR036249">
    <property type="entry name" value="Thioredoxin-like_sf"/>
</dbReference>
<dbReference type="PANTHER" id="PTHR42943:SF2">
    <property type="entry name" value="GLUTATHIONE S-TRANSFERASE KAPPA 1"/>
    <property type="match status" value="1"/>
</dbReference>
<evidence type="ECO:0000313" key="5">
    <source>
        <dbReference type="Proteomes" id="UP000220768"/>
    </source>
</evidence>
<dbReference type="GO" id="GO:0004364">
    <property type="term" value="F:glutathione transferase activity"/>
    <property type="evidence" value="ECO:0007669"/>
    <property type="project" value="TreeGrafter"/>
</dbReference>
<comment type="catalytic activity">
    <reaction evidence="1">
        <text>2-hydroxychromene-2-carboxylate = (3E)-4-(2-hydroxyphenyl)-2-oxobut-3-enoate</text>
        <dbReference type="Rhea" id="RHEA:27401"/>
        <dbReference type="ChEBI" id="CHEBI:59350"/>
        <dbReference type="ChEBI" id="CHEBI:59353"/>
        <dbReference type="EC" id="5.99.1.4"/>
    </reaction>
</comment>
<dbReference type="GO" id="GO:0004602">
    <property type="term" value="F:glutathione peroxidase activity"/>
    <property type="evidence" value="ECO:0007669"/>
    <property type="project" value="TreeGrafter"/>
</dbReference>
<dbReference type="Pfam" id="PF01323">
    <property type="entry name" value="DSBA"/>
    <property type="match status" value="1"/>
</dbReference>
<evidence type="ECO:0000256" key="2">
    <source>
        <dbReference type="PIRSR" id="PIRSR006386-1"/>
    </source>
</evidence>
<dbReference type="InterPro" id="IPR051924">
    <property type="entry name" value="GST_Kappa/NadH"/>
</dbReference>
<proteinExistence type="inferred from homology"/>
<dbReference type="EMBL" id="NWSV01000005">
    <property type="protein sequence ID" value="PDT04398.1"/>
    <property type="molecule type" value="Genomic_DNA"/>
</dbReference>
<dbReference type="AlphaFoldDB" id="A0A2A6JEX1"/>
<feature type="domain" description="DSBA-like thioredoxin" evidence="3">
    <location>
        <begin position="4"/>
        <end position="193"/>
    </location>
</feature>
<comment type="caution">
    <text evidence="4">The sequence shown here is derived from an EMBL/GenBank/DDBJ whole genome shotgun (WGS) entry which is preliminary data.</text>
</comment>
<evidence type="ECO:0000313" key="4">
    <source>
        <dbReference type="EMBL" id="PDT04398.1"/>
    </source>
</evidence>
<dbReference type="GO" id="GO:0006749">
    <property type="term" value="P:glutathione metabolic process"/>
    <property type="evidence" value="ECO:0007669"/>
    <property type="project" value="TreeGrafter"/>
</dbReference>
<reference evidence="4 5" key="1">
    <citation type="submission" date="2017-09" db="EMBL/GenBank/DDBJ databases">
        <title>Comparative genomics of rhizobia isolated from Phaseolus vulgaris in China.</title>
        <authorList>
            <person name="Tong W."/>
        </authorList>
    </citation>
    <scope>NUCLEOTIDE SEQUENCE [LARGE SCALE GENOMIC DNA]</scope>
    <source>
        <strain evidence="4 5">C5</strain>
    </source>
</reference>
<comment type="similarity">
    <text evidence="1">Belongs to the GST superfamily. NadH family.</text>
</comment>
<keyword evidence="5" id="KW-1185">Reference proteome</keyword>
<accession>A0A2A6JEX1</accession>
<organism evidence="4 5">
    <name type="scientific">Rhizobium chutanense</name>
    <dbReference type="NCBI Taxonomy" id="2035448"/>
    <lineage>
        <taxon>Bacteria</taxon>
        <taxon>Pseudomonadati</taxon>
        <taxon>Pseudomonadota</taxon>
        <taxon>Alphaproteobacteria</taxon>
        <taxon>Hyphomicrobiales</taxon>
        <taxon>Rhizobiaceae</taxon>
        <taxon>Rhizobium/Agrobacterium group</taxon>
        <taxon>Rhizobium</taxon>
    </lineage>
</organism>
<name>A0A2A6JEX1_9HYPH</name>
<dbReference type="EC" id="5.99.1.4" evidence="1"/>